<feature type="compositionally biased region" description="Polar residues" evidence="1">
    <location>
        <begin position="23"/>
        <end position="32"/>
    </location>
</feature>
<feature type="region of interest" description="Disordered" evidence="1">
    <location>
        <begin position="100"/>
        <end position="151"/>
    </location>
</feature>
<sequence length="264" mass="29406">MPGWKDEQQSHRRFPERSRKTGHSVQGESFQPRNMLGRYALRSAHFEKLNARTRSVNEQGMWLEIHGLVESATGYSATFDLGVVSGVMLIAGSRKALRDVVEEADEEEEDQGESSAESEDQSSESDASSEEVRDTFVSAPERDRPAHAFEKNTFRTPKWFAQWRGKIAGTAESSQATQDTPDNDNGPNTNDQQEPRDSTASESVHNVQAHPDNKAHFEFSSAACREFKATFSCPALEAREVAVQGWKITGKASPATIHWSEYAL</sequence>
<feature type="compositionally biased region" description="Basic and acidic residues" evidence="1">
    <location>
        <begin position="1"/>
        <end position="19"/>
    </location>
</feature>
<dbReference type="EMBL" id="CP051140">
    <property type="protein sequence ID" value="QIW97214.1"/>
    <property type="molecule type" value="Genomic_DNA"/>
</dbReference>
<dbReference type="OrthoDB" id="5220117at2759"/>
<keyword evidence="3" id="KW-1185">Reference proteome</keyword>
<feature type="compositionally biased region" description="Low complexity" evidence="1">
    <location>
        <begin position="177"/>
        <end position="192"/>
    </location>
</feature>
<name>A0A6H0XRF4_9PEZI</name>
<feature type="region of interest" description="Disordered" evidence="1">
    <location>
        <begin position="1"/>
        <end position="32"/>
    </location>
</feature>
<gene>
    <name evidence="2" type="ORF">AMS68_002732</name>
</gene>
<feature type="compositionally biased region" description="Acidic residues" evidence="1">
    <location>
        <begin position="102"/>
        <end position="129"/>
    </location>
</feature>
<reference evidence="2 3" key="1">
    <citation type="journal article" date="2016" name="Sci. Rep.">
        <title>Peltaster fructicola genome reveals evolution from an invasive phytopathogen to an ectophytic parasite.</title>
        <authorList>
            <person name="Xu C."/>
            <person name="Chen H."/>
            <person name="Gleason M.L."/>
            <person name="Xu J.R."/>
            <person name="Liu H."/>
            <person name="Zhang R."/>
            <person name="Sun G."/>
        </authorList>
    </citation>
    <scope>NUCLEOTIDE SEQUENCE [LARGE SCALE GENOMIC DNA]</scope>
    <source>
        <strain evidence="2 3">LNHT1506</strain>
    </source>
</reference>
<dbReference type="Proteomes" id="UP000503462">
    <property type="component" value="Chromosome 2"/>
</dbReference>
<organism evidence="2 3">
    <name type="scientific">Peltaster fructicola</name>
    <dbReference type="NCBI Taxonomy" id="286661"/>
    <lineage>
        <taxon>Eukaryota</taxon>
        <taxon>Fungi</taxon>
        <taxon>Dikarya</taxon>
        <taxon>Ascomycota</taxon>
        <taxon>Pezizomycotina</taxon>
        <taxon>Dothideomycetes</taxon>
        <taxon>Dothideomycetes incertae sedis</taxon>
        <taxon>Peltaster</taxon>
    </lineage>
</organism>
<protein>
    <submittedName>
        <fullName evidence="2">Uncharacterized protein</fullName>
    </submittedName>
</protein>
<dbReference type="AlphaFoldDB" id="A0A6H0XRF4"/>
<evidence type="ECO:0000256" key="1">
    <source>
        <dbReference type="SAM" id="MobiDB-lite"/>
    </source>
</evidence>
<proteinExistence type="predicted"/>
<evidence type="ECO:0000313" key="2">
    <source>
        <dbReference type="EMBL" id="QIW97214.1"/>
    </source>
</evidence>
<feature type="compositionally biased region" description="Basic and acidic residues" evidence="1">
    <location>
        <begin position="130"/>
        <end position="151"/>
    </location>
</feature>
<feature type="region of interest" description="Disordered" evidence="1">
    <location>
        <begin position="170"/>
        <end position="213"/>
    </location>
</feature>
<evidence type="ECO:0000313" key="3">
    <source>
        <dbReference type="Proteomes" id="UP000503462"/>
    </source>
</evidence>
<accession>A0A6H0XRF4</accession>